<feature type="region of interest" description="Disordered" evidence="1">
    <location>
        <begin position="100"/>
        <end position="139"/>
    </location>
</feature>
<sequence length="346" mass="39737">MYGAENNNLRSDSYSYSNIEDEELLSLLRSPFLPLDAPKVSPSPSHPHRMPFSFHDIFDDASMEPSPLKSQAPVTANWPQMQPRYDASLLIDESIVSEEDNMSNDTNKKIGPTIDPTSVGSKRSLGDCSSNNDEGSFSVVTSSKRSRKGFFLSSNHNHQEGDPCNKRQRTTTSTAKSRPCQDEQWRAQFQKLIQYKMKHGDCSVPHSYQEDPALARWVKRQRYQYKKIHDNHPTSTMTTRRIEETTRRFQELESIGFIWESHVMWQEKLYELKAFKEKMGHCNVPSHNPENVGLSAWANCQRRQYKLHKSRSSASSDMAIHRFQVLESMGFVLAPQQVCTQLMKGI</sequence>
<proteinExistence type="predicted"/>
<protein>
    <recommendedName>
        <fullName evidence="2">Helicase-associated domain-containing protein</fullName>
    </recommendedName>
</protein>
<keyword evidence="4" id="KW-1185">Reference proteome</keyword>
<organism evidence="3 4">
    <name type="scientific">Cylindrotheca closterium</name>
    <dbReference type="NCBI Taxonomy" id="2856"/>
    <lineage>
        <taxon>Eukaryota</taxon>
        <taxon>Sar</taxon>
        <taxon>Stramenopiles</taxon>
        <taxon>Ochrophyta</taxon>
        <taxon>Bacillariophyta</taxon>
        <taxon>Bacillariophyceae</taxon>
        <taxon>Bacillariophycidae</taxon>
        <taxon>Bacillariales</taxon>
        <taxon>Bacillariaceae</taxon>
        <taxon>Cylindrotheca</taxon>
    </lineage>
</organism>
<gene>
    <name evidence="3" type="ORF">CYCCA115_LOCUS5711</name>
</gene>
<dbReference type="PANTHER" id="PTHR33418">
    <property type="entry name" value="HELICASE-ASSOCIATED"/>
    <property type="match status" value="1"/>
</dbReference>
<dbReference type="Pfam" id="PF03457">
    <property type="entry name" value="HA"/>
    <property type="match status" value="2"/>
</dbReference>
<feature type="region of interest" description="Disordered" evidence="1">
    <location>
        <begin position="152"/>
        <end position="179"/>
    </location>
</feature>
<evidence type="ECO:0000313" key="3">
    <source>
        <dbReference type="EMBL" id="CAJ1937572.1"/>
    </source>
</evidence>
<name>A0AAD2CKR4_9STRA</name>
<evidence type="ECO:0000313" key="4">
    <source>
        <dbReference type="Proteomes" id="UP001295423"/>
    </source>
</evidence>
<feature type="domain" description="Helicase-associated" evidence="2">
    <location>
        <begin position="181"/>
        <end position="257"/>
    </location>
</feature>
<dbReference type="AlphaFoldDB" id="A0AAD2CKR4"/>
<dbReference type="Proteomes" id="UP001295423">
    <property type="component" value="Unassembled WGS sequence"/>
</dbReference>
<evidence type="ECO:0000256" key="1">
    <source>
        <dbReference type="SAM" id="MobiDB-lite"/>
    </source>
</evidence>
<feature type="compositionally biased region" description="Polar residues" evidence="1">
    <location>
        <begin position="115"/>
        <end position="139"/>
    </location>
</feature>
<evidence type="ECO:0000259" key="2">
    <source>
        <dbReference type="Pfam" id="PF03457"/>
    </source>
</evidence>
<reference evidence="3" key="1">
    <citation type="submission" date="2023-08" db="EMBL/GenBank/DDBJ databases">
        <authorList>
            <person name="Audoor S."/>
            <person name="Bilcke G."/>
        </authorList>
    </citation>
    <scope>NUCLEOTIDE SEQUENCE</scope>
</reference>
<accession>A0AAD2CKR4</accession>
<comment type="caution">
    <text evidence="3">The sequence shown here is derived from an EMBL/GenBank/DDBJ whole genome shotgun (WGS) entry which is preliminary data.</text>
</comment>
<feature type="domain" description="Helicase-associated" evidence="2">
    <location>
        <begin position="264"/>
        <end position="331"/>
    </location>
</feature>
<dbReference type="PANTHER" id="PTHR33418:SF1">
    <property type="entry name" value="HELICASE-ASSOCIATED DOMAIN-CONTAINING PROTEIN"/>
    <property type="match status" value="1"/>
</dbReference>
<dbReference type="InterPro" id="IPR005114">
    <property type="entry name" value="Helicase_assoc"/>
</dbReference>
<dbReference type="EMBL" id="CAKOGP040000668">
    <property type="protein sequence ID" value="CAJ1937572.1"/>
    <property type="molecule type" value="Genomic_DNA"/>
</dbReference>
<dbReference type="Gene3D" id="6.10.140.530">
    <property type="match status" value="2"/>
</dbReference>